<dbReference type="KEGG" id="pfp:PFL1_05150"/>
<dbReference type="GO" id="GO:0019805">
    <property type="term" value="P:quinolinate biosynthetic process"/>
    <property type="evidence" value="ECO:0007669"/>
    <property type="project" value="UniProtKB-UniRule"/>
</dbReference>
<dbReference type="PANTHER" id="PTHR14084">
    <property type="entry name" value="KYNURENINASE"/>
    <property type="match status" value="1"/>
</dbReference>
<comment type="cofactor">
    <cofactor evidence="4">
        <name>pyridoxal 5'-phosphate</name>
        <dbReference type="ChEBI" id="CHEBI:597326"/>
    </cofactor>
</comment>
<feature type="binding site" evidence="4">
    <location>
        <position position="163"/>
    </location>
    <ligand>
        <name>pyridoxal 5'-phosphate</name>
        <dbReference type="ChEBI" id="CHEBI:597326"/>
    </ligand>
</feature>
<dbReference type="GO" id="GO:0030170">
    <property type="term" value="F:pyridoxal phosphate binding"/>
    <property type="evidence" value="ECO:0007669"/>
    <property type="project" value="UniProtKB-UniRule"/>
</dbReference>
<dbReference type="HAMAP" id="MF_01970">
    <property type="entry name" value="Kynureninase"/>
    <property type="match status" value="1"/>
</dbReference>
<dbReference type="GO" id="GO:0005737">
    <property type="term" value="C:cytoplasm"/>
    <property type="evidence" value="ECO:0007669"/>
    <property type="project" value="UniProtKB-SubCell"/>
</dbReference>
<evidence type="ECO:0000256" key="5">
    <source>
        <dbReference type="SAM" id="MobiDB-lite"/>
    </source>
</evidence>
<evidence type="ECO:0000313" key="7">
    <source>
        <dbReference type="EMBL" id="EPQ27227.1"/>
    </source>
</evidence>
<feature type="binding site" evidence="4">
    <location>
        <begin position="211"/>
        <end position="214"/>
    </location>
    <ligand>
        <name>pyridoxal 5'-phosphate</name>
        <dbReference type="ChEBI" id="CHEBI:597326"/>
    </ligand>
</feature>
<comment type="subcellular location">
    <subcellularLocation>
        <location evidence="4">Cytoplasm</location>
    </subcellularLocation>
</comment>
<name>A0A061H370_9BASI</name>
<organism evidence="7 8">
    <name type="scientific">Pseudozyma flocculosa PF-1</name>
    <dbReference type="NCBI Taxonomy" id="1277687"/>
    <lineage>
        <taxon>Eukaryota</taxon>
        <taxon>Fungi</taxon>
        <taxon>Dikarya</taxon>
        <taxon>Basidiomycota</taxon>
        <taxon>Ustilaginomycotina</taxon>
        <taxon>Ustilaginomycetes</taxon>
        <taxon>Ustilaginales</taxon>
        <taxon>Ustilaginaceae</taxon>
        <taxon>Pseudozyma</taxon>
    </lineage>
</organism>
<feature type="binding site" evidence="4">
    <location>
        <position position="323"/>
    </location>
    <ligand>
        <name>pyridoxal 5'-phosphate</name>
        <dbReference type="ChEBI" id="CHEBI:597326"/>
    </ligand>
</feature>
<feature type="modified residue" description="N6-(pyridoxal phosphate)lysine" evidence="4">
    <location>
        <position position="324"/>
    </location>
</feature>
<protein>
    <recommendedName>
        <fullName evidence="4">Kynureninase</fullName>
        <ecNumber evidence="4">3.7.1.3</ecNumber>
    </recommendedName>
    <alternativeName>
        <fullName evidence="4">Biosynthesis of nicotinic acid protein 5</fullName>
    </alternativeName>
    <alternativeName>
        <fullName evidence="4">L-kynurenine hydrolase</fullName>
    </alternativeName>
</protein>
<dbReference type="Pfam" id="PF00266">
    <property type="entry name" value="Aminotran_5"/>
    <property type="match status" value="1"/>
</dbReference>
<comment type="caution">
    <text evidence="4">Lacks conserved residue(s) required for the propagation of feature annotation.</text>
</comment>
<dbReference type="GeneID" id="19319248"/>
<evidence type="ECO:0000256" key="1">
    <source>
        <dbReference type="ARBA" id="ARBA00022642"/>
    </source>
</evidence>
<proteinExistence type="inferred from homology"/>
<evidence type="ECO:0000256" key="2">
    <source>
        <dbReference type="ARBA" id="ARBA00022801"/>
    </source>
</evidence>
<comment type="similarity">
    <text evidence="4">Belongs to the kynureninase family.</text>
</comment>
<dbReference type="InterPro" id="IPR015421">
    <property type="entry name" value="PyrdxlP-dep_Trfase_major"/>
</dbReference>
<dbReference type="RefSeq" id="XP_007880871.1">
    <property type="nucleotide sequence ID" value="XM_007882680.1"/>
</dbReference>
<evidence type="ECO:0000256" key="4">
    <source>
        <dbReference type="HAMAP-Rule" id="MF_03017"/>
    </source>
</evidence>
<feature type="binding site" evidence="4">
    <location>
        <position position="357"/>
    </location>
    <ligand>
        <name>pyridoxal 5'-phosphate</name>
        <dbReference type="ChEBI" id="CHEBI:597326"/>
    </ligand>
</feature>
<reference evidence="7 8" key="1">
    <citation type="journal article" date="2013" name="Plant Cell">
        <title>The transition from a phytopathogenic smut ancestor to an anamorphic biocontrol agent deciphered by comparative whole-genome analysis.</title>
        <authorList>
            <person name="Lefebvre F."/>
            <person name="Joly D.L."/>
            <person name="Labbe C."/>
            <person name="Teichmann B."/>
            <person name="Linning R."/>
            <person name="Belzile F."/>
            <person name="Bakkeren G."/>
            <person name="Belanger R.R."/>
        </authorList>
    </citation>
    <scope>NUCLEOTIDE SEQUENCE [LARGE SCALE GENOMIC DNA]</scope>
    <source>
        <strain evidence="7 8">PF-1</strain>
    </source>
</reference>
<dbReference type="AlphaFoldDB" id="A0A061H370"/>
<dbReference type="Gene3D" id="3.90.1150.10">
    <property type="entry name" value="Aspartate Aminotransferase, domain 1"/>
    <property type="match status" value="2"/>
</dbReference>
<keyword evidence="2 4" id="KW-0378">Hydrolase</keyword>
<accession>A0A061H370</accession>
<dbReference type="UniPathway" id="UPA00334">
    <property type="reaction ID" value="UER00455"/>
</dbReference>
<comment type="subunit">
    <text evidence="4">Homodimer.</text>
</comment>
<dbReference type="GO" id="GO:0030429">
    <property type="term" value="F:kynureninase activity"/>
    <property type="evidence" value="ECO:0007669"/>
    <property type="project" value="UniProtKB-UniRule"/>
</dbReference>
<dbReference type="InterPro" id="IPR015422">
    <property type="entry name" value="PyrdxlP-dep_Trfase_small"/>
</dbReference>
<dbReference type="HOGENOM" id="CLU_003433_4_0_1"/>
<evidence type="ECO:0000256" key="3">
    <source>
        <dbReference type="ARBA" id="ARBA00022898"/>
    </source>
</evidence>
<comment type="catalytic activity">
    <reaction evidence="4">
        <text>3-hydroxy-L-kynurenine + H2O = 3-hydroxyanthranilate + L-alanine + H(+)</text>
        <dbReference type="Rhea" id="RHEA:25143"/>
        <dbReference type="ChEBI" id="CHEBI:15377"/>
        <dbReference type="ChEBI" id="CHEBI:15378"/>
        <dbReference type="ChEBI" id="CHEBI:36559"/>
        <dbReference type="ChEBI" id="CHEBI:57972"/>
        <dbReference type="ChEBI" id="CHEBI:58125"/>
    </reaction>
</comment>
<dbReference type="GO" id="GO:0034354">
    <property type="term" value="P:'de novo' NAD+ biosynthetic process from L-tryptophan"/>
    <property type="evidence" value="ECO:0007669"/>
    <property type="project" value="UniProtKB-UniRule"/>
</dbReference>
<feature type="domain" description="Aminotransferase class V" evidence="6">
    <location>
        <begin position="261"/>
        <end position="341"/>
    </location>
</feature>
<keyword evidence="3 4" id="KW-0663">Pyridoxal phosphate</keyword>
<gene>
    <name evidence="4" type="primary">BNA5</name>
    <name evidence="7" type="ORF">PFL1_05150</name>
</gene>
<dbReference type="InterPro" id="IPR000192">
    <property type="entry name" value="Aminotrans_V_dom"/>
</dbReference>
<dbReference type="SUPFAM" id="SSF53383">
    <property type="entry name" value="PLP-dependent transferases"/>
    <property type="match status" value="1"/>
</dbReference>
<evidence type="ECO:0000259" key="6">
    <source>
        <dbReference type="Pfam" id="PF00266"/>
    </source>
</evidence>
<dbReference type="Pfam" id="PF22580">
    <property type="entry name" value="KYNU_C"/>
    <property type="match status" value="1"/>
</dbReference>
<dbReference type="EC" id="3.7.1.3" evidence="4"/>
<dbReference type="GO" id="GO:0019441">
    <property type="term" value="P:L-tryptophan catabolic process to kynurenine"/>
    <property type="evidence" value="ECO:0007669"/>
    <property type="project" value="TreeGrafter"/>
</dbReference>
<dbReference type="Gene3D" id="3.40.640.10">
    <property type="entry name" value="Type I PLP-dependent aspartate aminotransferase-like (Major domain)"/>
    <property type="match status" value="2"/>
</dbReference>
<feature type="binding site" evidence="4">
    <location>
        <position position="301"/>
    </location>
    <ligand>
        <name>pyridoxal 5'-phosphate</name>
        <dbReference type="ChEBI" id="CHEBI:597326"/>
    </ligand>
</feature>
<dbReference type="InterPro" id="IPR015424">
    <property type="entry name" value="PyrdxlP-dep_Trfase"/>
</dbReference>
<feature type="binding site" evidence="4">
    <location>
        <position position="385"/>
    </location>
    <ligand>
        <name>pyridoxal 5'-phosphate</name>
        <dbReference type="ChEBI" id="CHEBI:597326"/>
    </ligand>
</feature>
<comment type="catalytic activity">
    <reaction evidence="4">
        <text>L-kynurenine + H2O = anthranilate + L-alanine + H(+)</text>
        <dbReference type="Rhea" id="RHEA:16813"/>
        <dbReference type="ChEBI" id="CHEBI:15377"/>
        <dbReference type="ChEBI" id="CHEBI:15378"/>
        <dbReference type="ChEBI" id="CHEBI:16567"/>
        <dbReference type="ChEBI" id="CHEBI:57959"/>
        <dbReference type="ChEBI" id="CHEBI:57972"/>
        <dbReference type="EC" id="3.7.1.3"/>
    </reaction>
</comment>
<dbReference type="GO" id="GO:0043420">
    <property type="term" value="P:anthranilate metabolic process"/>
    <property type="evidence" value="ECO:0007669"/>
    <property type="project" value="UniProtKB-UniRule"/>
</dbReference>
<feature type="region of interest" description="Disordered" evidence="5">
    <location>
        <begin position="495"/>
        <end position="519"/>
    </location>
</feature>
<dbReference type="GO" id="GO:0097053">
    <property type="term" value="P:L-kynurenine catabolic process"/>
    <property type="evidence" value="ECO:0007669"/>
    <property type="project" value="UniProtKB-UniRule"/>
</dbReference>
<dbReference type="InterPro" id="IPR010111">
    <property type="entry name" value="Kynureninase"/>
</dbReference>
<keyword evidence="4" id="KW-0963">Cytoplasm</keyword>
<dbReference type="UniPathway" id="UPA00253">
    <property type="reaction ID" value="UER00329"/>
</dbReference>
<keyword evidence="1 4" id="KW-0662">Pyridine nucleotide biosynthesis</keyword>
<feature type="binding site" evidence="4">
    <location>
        <position position="164"/>
    </location>
    <ligand>
        <name>pyridoxal 5'-phosphate</name>
        <dbReference type="ChEBI" id="CHEBI:597326"/>
    </ligand>
</feature>
<dbReference type="EMBL" id="KE361640">
    <property type="protein sequence ID" value="EPQ27227.1"/>
    <property type="molecule type" value="Genomic_DNA"/>
</dbReference>
<dbReference type="eggNOG" id="KOG3846">
    <property type="taxonomic scope" value="Eukaryota"/>
</dbReference>
<comment type="function">
    <text evidence="4">Catalyzes the cleavage of L-kynurenine (L-Kyn) and L-3-hydroxykynurenine (L-3OHKyn) into anthranilic acid (AA) and 3-hydroxyanthranilic acid (3-OHAA), respectively.</text>
</comment>
<comment type="pathway">
    <text evidence="4">Cofactor biosynthesis; NAD(+) biosynthesis; quinolinate from L-kynurenine: step 2/3.</text>
</comment>
<evidence type="ECO:0000313" key="8">
    <source>
        <dbReference type="Proteomes" id="UP000053664"/>
    </source>
</evidence>
<sequence>MPSAAPATATAAFPYQHHEDFDPQHFRDELQHIAKQLGPNAQLTDRAIAESLDAADPLNAMRHHYHIPTLADVCDPAALSQSNPDAKPTDEALYMCGNSLGPLPKLSEHYVGQELDAWKRKAVIGHFGHPYNRPWTSMDIHVSEMCADIVGAKPSEVTVMGSLTGNLHSLLATFYRPAVKPFGVGFRGDVDEARQRGQKVRHKIVYELKAFPSDRYALGSVIELNGFDVETSLVALAPRPGSKTLEEQDILDTLDRLGREGETALVLLGGVQYFTGQFFNLPRLCAKAHEHGILFGVDLAHGFANVPLKLHDWNVDFAAWCTYKYGSSGPGGMGGLFVHQRWTDLAADEQLTRPAGWYGHERQTRFSMPEHFKPVAGAGGWQVSNGSVLDMASLRGSLETLFKVKQLVQLPKSATAATQNGNGSGGGAGGADAEAVGYGTVMPILRARSLRLTSYLELLLTSPGFLPDSVDVKLVTPSDPKQRGSQLCIQFPETDAAPATAPPAPAPAPTGADGEVPPPIDDKKLVARAHARAEKRRGLVADIRHPDILRLAPLAQYSSFVDVFRTAEALRVSILEEIEASK</sequence>
<comment type="pathway">
    <text evidence="4">Amino-acid degradation; L-kynurenine degradation; L-alanine and anthranilate from L-kynurenine: step 1/1.</text>
</comment>
<dbReference type="NCBIfam" id="TIGR01814">
    <property type="entry name" value="kynureninase"/>
    <property type="match status" value="1"/>
</dbReference>
<feature type="binding site" evidence="4">
    <location>
        <position position="298"/>
    </location>
    <ligand>
        <name>pyridoxal 5'-phosphate</name>
        <dbReference type="ChEBI" id="CHEBI:597326"/>
    </ligand>
</feature>
<dbReference type="PANTHER" id="PTHR14084:SF0">
    <property type="entry name" value="KYNURENINASE"/>
    <property type="match status" value="1"/>
</dbReference>
<dbReference type="Proteomes" id="UP000053664">
    <property type="component" value="Unassembled WGS sequence"/>
</dbReference>